<sequence>MLEPHAVSSLGIHTVKRDIGFMIFQPVKSFVSRDVSCHETSFPFPSSAASSPLVLPHTQSPTYDDDISNSPPSSNSNTEPFSPESISLEIPSSPTPSTTPNSPISSPLSPTPPFSPATQIPPSRMTRATQAPVIFNNFTLANNEDLMETVLDFSQSFSATKNEGKVGMKIVISSISIGVGDGDLVMMVSNASRTTKPVKSI</sequence>
<dbReference type="Proteomes" id="UP000655225">
    <property type="component" value="Unassembled WGS sequence"/>
</dbReference>
<name>A0A834YJS5_TETSI</name>
<dbReference type="EMBL" id="JABCRI010000019">
    <property type="protein sequence ID" value="KAF8389285.1"/>
    <property type="molecule type" value="Genomic_DNA"/>
</dbReference>
<dbReference type="AlphaFoldDB" id="A0A834YJS5"/>
<gene>
    <name evidence="2" type="ORF">HHK36_025978</name>
</gene>
<evidence type="ECO:0000313" key="2">
    <source>
        <dbReference type="EMBL" id="KAF8389285.1"/>
    </source>
</evidence>
<keyword evidence="3" id="KW-1185">Reference proteome</keyword>
<evidence type="ECO:0000256" key="1">
    <source>
        <dbReference type="SAM" id="MobiDB-lite"/>
    </source>
</evidence>
<reference evidence="2 3" key="1">
    <citation type="submission" date="2020-04" db="EMBL/GenBank/DDBJ databases">
        <title>Plant Genome Project.</title>
        <authorList>
            <person name="Zhang R.-G."/>
        </authorList>
    </citation>
    <scope>NUCLEOTIDE SEQUENCE [LARGE SCALE GENOMIC DNA]</scope>
    <source>
        <strain evidence="2">YNK0</strain>
        <tissue evidence="2">Leaf</tissue>
    </source>
</reference>
<proteinExistence type="predicted"/>
<accession>A0A834YJS5</accession>
<evidence type="ECO:0000313" key="3">
    <source>
        <dbReference type="Proteomes" id="UP000655225"/>
    </source>
</evidence>
<feature type="region of interest" description="Disordered" evidence="1">
    <location>
        <begin position="44"/>
        <end position="122"/>
    </location>
</feature>
<feature type="compositionally biased region" description="Low complexity" evidence="1">
    <location>
        <begin position="68"/>
        <end position="108"/>
    </location>
</feature>
<protein>
    <submittedName>
        <fullName evidence="2">Uncharacterized protein</fullName>
    </submittedName>
</protein>
<organism evidence="2 3">
    <name type="scientific">Tetracentron sinense</name>
    <name type="common">Spur-leaf</name>
    <dbReference type="NCBI Taxonomy" id="13715"/>
    <lineage>
        <taxon>Eukaryota</taxon>
        <taxon>Viridiplantae</taxon>
        <taxon>Streptophyta</taxon>
        <taxon>Embryophyta</taxon>
        <taxon>Tracheophyta</taxon>
        <taxon>Spermatophyta</taxon>
        <taxon>Magnoliopsida</taxon>
        <taxon>Trochodendrales</taxon>
        <taxon>Trochodendraceae</taxon>
        <taxon>Tetracentron</taxon>
    </lineage>
</organism>
<comment type="caution">
    <text evidence="2">The sequence shown here is derived from an EMBL/GenBank/DDBJ whole genome shotgun (WGS) entry which is preliminary data.</text>
</comment>